<dbReference type="Proteomes" id="UP000051521">
    <property type="component" value="Unassembled WGS sequence"/>
</dbReference>
<gene>
    <name evidence="11" type="ORF">BN52_03770</name>
    <name evidence="12" type="ORF">FC38_GL000117</name>
</gene>
<evidence type="ECO:0000256" key="7">
    <source>
        <dbReference type="ARBA" id="ARBA00023204"/>
    </source>
</evidence>
<protein>
    <recommendedName>
        <fullName evidence="3">methylated-DNA--[protein]-cysteine S-methyltransferase</fullName>
        <ecNumber evidence="3">2.1.1.63</ecNumber>
    </recommendedName>
</protein>
<dbReference type="CDD" id="cd06445">
    <property type="entry name" value="ATase"/>
    <property type="match status" value="1"/>
</dbReference>
<evidence type="ECO:0000313" key="12">
    <source>
        <dbReference type="EMBL" id="KRN14823.1"/>
    </source>
</evidence>
<reference evidence="12 14" key="2">
    <citation type="journal article" date="2015" name="Genome Announc.">
        <title>Expanding the biotechnology potential of lactobacilli through comparative genomics of 213 strains and associated genera.</title>
        <authorList>
            <person name="Sun Z."/>
            <person name="Harris H.M."/>
            <person name="McCann A."/>
            <person name="Guo C."/>
            <person name="Argimon S."/>
            <person name="Zhang W."/>
            <person name="Yang X."/>
            <person name="Jeffery I.B."/>
            <person name="Cooney J.C."/>
            <person name="Kagawa T.F."/>
            <person name="Liu W."/>
            <person name="Song Y."/>
            <person name="Salvetti E."/>
            <person name="Wrobel A."/>
            <person name="Rasinkangas P."/>
            <person name="Parkhill J."/>
            <person name="Rea M.C."/>
            <person name="O'Sullivan O."/>
            <person name="Ritari J."/>
            <person name="Douillard F.P."/>
            <person name="Paul Ross R."/>
            <person name="Yang R."/>
            <person name="Briner A.E."/>
            <person name="Felis G.E."/>
            <person name="de Vos W.M."/>
            <person name="Barrangou R."/>
            <person name="Klaenhammer T.R."/>
            <person name="Caufield P.W."/>
            <person name="Cui Y."/>
            <person name="Zhang H."/>
            <person name="O'Toole P.W."/>
        </authorList>
    </citation>
    <scope>NUCLEOTIDE SEQUENCE [LARGE SCALE GENOMIC DNA]</scope>
    <source>
        <strain evidence="12 14">DSM 23908</strain>
    </source>
</reference>
<evidence type="ECO:0000256" key="8">
    <source>
        <dbReference type="ARBA" id="ARBA00049348"/>
    </source>
</evidence>
<evidence type="ECO:0000256" key="1">
    <source>
        <dbReference type="ARBA" id="ARBA00001286"/>
    </source>
</evidence>
<evidence type="ECO:0000256" key="4">
    <source>
        <dbReference type="ARBA" id="ARBA00022603"/>
    </source>
</evidence>
<dbReference type="InterPro" id="IPR036217">
    <property type="entry name" value="MethylDNA_cys_MeTrfase_DNAb"/>
</dbReference>
<evidence type="ECO:0000313" key="14">
    <source>
        <dbReference type="Proteomes" id="UP000051521"/>
    </source>
</evidence>
<dbReference type="Gene3D" id="3.30.160.70">
    <property type="entry name" value="Methylated DNA-protein cysteine methyltransferase domain"/>
    <property type="match status" value="1"/>
</dbReference>
<keyword evidence="5 11" id="KW-0808">Transferase</keyword>
<keyword evidence="7" id="KW-0234">DNA repair</keyword>
<comment type="catalytic activity">
    <reaction evidence="1">
        <text>a 4-O-methyl-thymidine in DNA + L-cysteinyl-[protein] = a thymidine in DNA + S-methyl-L-cysteinyl-[protein]</text>
        <dbReference type="Rhea" id="RHEA:53428"/>
        <dbReference type="Rhea" id="RHEA-COMP:10131"/>
        <dbReference type="Rhea" id="RHEA-COMP:10132"/>
        <dbReference type="Rhea" id="RHEA-COMP:13555"/>
        <dbReference type="Rhea" id="RHEA-COMP:13556"/>
        <dbReference type="ChEBI" id="CHEBI:29950"/>
        <dbReference type="ChEBI" id="CHEBI:82612"/>
        <dbReference type="ChEBI" id="CHEBI:137386"/>
        <dbReference type="ChEBI" id="CHEBI:137387"/>
        <dbReference type="EC" id="2.1.1.63"/>
    </reaction>
</comment>
<evidence type="ECO:0000259" key="10">
    <source>
        <dbReference type="Pfam" id="PF02870"/>
    </source>
</evidence>
<dbReference type="OrthoDB" id="9802228at2"/>
<dbReference type="GO" id="GO:0032259">
    <property type="term" value="P:methylation"/>
    <property type="evidence" value="ECO:0007669"/>
    <property type="project" value="UniProtKB-KW"/>
</dbReference>
<dbReference type="NCBIfam" id="TIGR00589">
    <property type="entry name" value="ogt"/>
    <property type="match status" value="1"/>
</dbReference>
<dbReference type="SUPFAM" id="SSF46767">
    <property type="entry name" value="Methylated DNA-protein cysteine methyltransferase, C-terminal domain"/>
    <property type="match status" value="1"/>
</dbReference>
<dbReference type="Pfam" id="PF01035">
    <property type="entry name" value="DNA_binding_1"/>
    <property type="match status" value="1"/>
</dbReference>
<comment type="caution">
    <text evidence="11">The sequence shown here is derived from an EMBL/GenBank/DDBJ whole genome shotgun (WGS) entry which is preliminary data.</text>
</comment>
<dbReference type="Proteomes" id="UP000009326">
    <property type="component" value="Unassembled WGS sequence"/>
</dbReference>
<dbReference type="Gene3D" id="1.10.10.10">
    <property type="entry name" value="Winged helix-like DNA-binding domain superfamily/Winged helix DNA-binding domain"/>
    <property type="match status" value="1"/>
</dbReference>
<dbReference type="EMBL" id="CAKC01000060">
    <property type="protein sequence ID" value="CCI87288.1"/>
    <property type="molecule type" value="Genomic_DNA"/>
</dbReference>
<name>I7LG49_9LACO</name>
<proteinExistence type="inferred from homology"/>
<dbReference type="InterPro" id="IPR008332">
    <property type="entry name" value="MethylG_MeTrfase_N"/>
</dbReference>
<dbReference type="PANTHER" id="PTHR10815">
    <property type="entry name" value="METHYLATED-DNA--PROTEIN-CYSTEINE METHYLTRANSFERASE"/>
    <property type="match status" value="1"/>
</dbReference>
<dbReference type="PATRIC" id="fig|1423751.3.peg.120"/>
<keyword evidence="14" id="KW-1185">Reference proteome</keyword>
<organism evidence="11 13">
    <name type="scientific">Lactobacillus gigeriorum DSM 23908 = CRBIP 24.85</name>
    <dbReference type="NCBI Taxonomy" id="1423751"/>
    <lineage>
        <taxon>Bacteria</taxon>
        <taxon>Bacillati</taxon>
        <taxon>Bacillota</taxon>
        <taxon>Bacilli</taxon>
        <taxon>Lactobacillales</taxon>
        <taxon>Lactobacillaceae</taxon>
        <taxon>Lactobacillus</taxon>
    </lineage>
</organism>
<evidence type="ECO:0000256" key="3">
    <source>
        <dbReference type="ARBA" id="ARBA00011918"/>
    </source>
</evidence>
<sequence>MDYGEYQSPLGKIVYYTEGNKLVKLFFSDQLMKGCGVKKNNKQIDQWLDYYFQGRQPSFADIALNINLTAFQKRVFKQVMAIKPGETKSYGEIAKQLGMKTGGARAIGRCLANNPVLLIIPCHRVVGSDGSLVGYAGGIDRKKKLLIFEQRGNND</sequence>
<dbReference type="EMBL" id="AYZO01000001">
    <property type="protein sequence ID" value="KRN14823.1"/>
    <property type="molecule type" value="Genomic_DNA"/>
</dbReference>
<feature type="domain" description="Methylated-DNA-[protein]-cysteine S-methyltransferase DNA binding" evidence="9">
    <location>
        <begin position="70"/>
        <end position="150"/>
    </location>
</feature>
<dbReference type="SUPFAM" id="SSF53155">
    <property type="entry name" value="Methylated DNA-protein cysteine methyltransferase domain"/>
    <property type="match status" value="1"/>
</dbReference>
<dbReference type="PROSITE" id="PS00374">
    <property type="entry name" value="MGMT"/>
    <property type="match status" value="1"/>
</dbReference>
<evidence type="ECO:0000256" key="2">
    <source>
        <dbReference type="ARBA" id="ARBA00008711"/>
    </source>
</evidence>
<accession>I7LG49</accession>
<evidence type="ECO:0000313" key="13">
    <source>
        <dbReference type="Proteomes" id="UP000009326"/>
    </source>
</evidence>
<reference evidence="11 13" key="1">
    <citation type="submission" date="2012-06" db="EMBL/GenBank/DDBJ databases">
        <title>Draft genome sequence of Lactobacillus gigeriorum CRBIP 24.85T, isolated from chicken crop.</title>
        <authorList>
            <person name="Cousin S."/>
            <person name="Ma L."/>
            <person name="Creno S."/>
            <person name="Clermont D."/>
            <person name="Loux V."/>
            <person name="Bizet C."/>
            <person name="Bouchier C."/>
        </authorList>
    </citation>
    <scope>NUCLEOTIDE SEQUENCE [LARGE SCALE GENOMIC DNA]</scope>
    <source>
        <strain evidence="13">CRBIP 24.85T</strain>
        <strain evidence="11">Type strain: CRBIP 24.85</strain>
    </source>
</reference>
<keyword evidence="6" id="KW-0227">DNA damage</keyword>
<dbReference type="GO" id="GO:0006281">
    <property type="term" value="P:DNA repair"/>
    <property type="evidence" value="ECO:0007669"/>
    <property type="project" value="UniProtKB-KW"/>
</dbReference>
<dbReference type="InterPro" id="IPR014048">
    <property type="entry name" value="MethylDNA_cys_MeTrfase_DNA-bd"/>
</dbReference>
<keyword evidence="4 11" id="KW-0489">Methyltransferase</keyword>
<evidence type="ECO:0000256" key="5">
    <source>
        <dbReference type="ARBA" id="ARBA00022679"/>
    </source>
</evidence>
<dbReference type="Pfam" id="PF02870">
    <property type="entry name" value="Methyltransf_1N"/>
    <property type="match status" value="1"/>
</dbReference>
<dbReference type="PANTHER" id="PTHR10815:SF13">
    <property type="entry name" value="METHYLATED-DNA--PROTEIN-CYSTEINE METHYLTRANSFERASE"/>
    <property type="match status" value="1"/>
</dbReference>
<dbReference type="InterPro" id="IPR001497">
    <property type="entry name" value="MethylDNA_cys_MeTrfase_AS"/>
</dbReference>
<dbReference type="STRING" id="1423751.FC38_GL000117"/>
<evidence type="ECO:0000256" key="6">
    <source>
        <dbReference type="ARBA" id="ARBA00022763"/>
    </source>
</evidence>
<evidence type="ECO:0000313" key="11">
    <source>
        <dbReference type="EMBL" id="CCI87288.1"/>
    </source>
</evidence>
<dbReference type="AlphaFoldDB" id="I7LG49"/>
<dbReference type="InterPro" id="IPR036388">
    <property type="entry name" value="WH-like_DNA-bd_sf"/>
</dbReference>
<comment type="catalytic activity">
    <reaction evidence="8">
        <text>a 6-O-methyl-2'-deoxyguanosine in DNA + L-cysteinyl-[protein] = S-methyl-L-cysteinyl-[protein] + a 2'-deoxyguanosine in DNA</text>
        <dbReference type="Rhea" id="RHEA:24000"/>
        <dbReference type="Rhea" id="RHEA-COMP:10131"/>
        <dbReference type="Rhea" id="RHEA-COMP:10132"/>
        <dbReference type="Rhea" id="RHEA-COMP:11367"/>
        <dbReference type="Rhea" id="RHEA-COMP:11368"/>
        <dbReference type="ChEBI" id="CHEBI:29950"/>
        <dbReference type="ChEBI" id="CHEBI:82612"/>
        <dbReference type="ChEBI" id="CHEBI:85445"/>
        <dbReference type="ChEBI" id="CHEBI:85448"/>
        <dbReference type="EC" id="2.1.1.63"/>
    </reaction>
</comment>
<evidence type="ECO:0000259" key="9">
    <source>
        <dbReference type="Pfam" id="PF01035"/>
    </source>
</evidence>
<feature type="domain" description="Methylguanine DNA methyltransferase ribonuclease-like" evidence="10">
    <location>
        <begin position="3"/>
        <end position="65"/>
    </location>
</feature>
<comment type="similarity">
    <text evidence="2">Belongs to the MGMT family.</text>
</comment>
<dbReference type="RefSeq" id="WP_008473476.1">
    <property type="nucleotide sequence ID" value="NZ_AYZO01000001.1"/>
</dbReference>
<dbReference type="FunFam" id="1.10.10.10:FF:000214">
    <property type="entry name" value="Methylated-DNA--protein-cysteine methyltransferase"/>
    <property type="match status" value="1"/>
</dbReference>
<dbReference type="EC" id="2.1.1.63" evidence="3"/>
<dbReference type="InterPro" id="IPR036631">
    <property type="entry name" value="MGMT_N_sf"/>
</dbReference>
<dbReference type="GO" id="GO:0003908">
    <property type="term" value="F:methylated-DNA-[protein]-cysteine S-methyltransferase activity"/>
    <property type="evidence" value="ECO:0007669"/>
    <property type="project" value="UniProtKB-EC"/>
</dbReference>